<proteinExistence type="predicted"/>
<gene>
    <name evidence="1" type="ORF">M9H77_35542</name>
</gene>
<protein>
    <submittedName>
        <fullName evidence="1">Uncharacterized protein</fullName>
    </submittedName>
</protein>
<comment type="caution">
    <text evidence="1">The sequence shown here is derived from an EMBL/GenBank/DDBJ whole genome shotgun (WGS) entry which is preliminary data.</text>
</comment>
<dbReference type="EMBL" id="CM044708">
    <property type="protein sequence ID" value="KAI5649537.1"/>
    <property type="molecule type" value="Genomic_DNA"/>
</dbReference>
<keyword evidence="2" id="KW-1185">Reference proteome</keyword>
<evidence type="ECO:0000313" key="2">
    <source>
        <dbReference type="Proteomes" id="UP001060085"/>
    </source>
</evidence>
<evidence type="ECO:0000313" key="1">
    <source>
        <dbReference type="EMBL" id="KAI5649537.1"/>
    </source>
</evidence>
<name>A0ACB9ZPA2_CATRO</name>
<accession>A0ACB9ZPA2</accession>
<reference evidence="2" key="1">
    <citation type="journal article" date="2023" name="Nat. Plants">
        <title>Single-cell RNA sequencing provides a high-resolution roadmap for understanding the multicellular compartmentation of specialized metabolism.</title>
        <authorList>
            <person name="Sun S."/>
            <person name="Shen X."/>
            <person name="Li Y."/>
            <person name="Li Y."/>
            <person name="Wang S."/>
            <person name="Li R."/>
            <person name="Zhang H."/>
            <person name="Shen G."/>
            <person name="Guo B."/>
            <person name="Wei J."/>
            <person name="Xu J."/>
            <person name="St-Pierre B."/>
            <person name="Chen S."/>
            <person name="Sun C."/>
        </authorList>
    </citation>
    <scope>NUCLEOTIDE SEQUENCE [LARGE SCALE GENOMIC DNA]</scope>
</reference>
<organism evidence="1 2">
    <name type="scientific">Catharanthus roseus</name>
    <name type="common">Madagascar periwinkle</name>
    <name type="synonym">Vinca rosea</name>
    <dbReference type="NCBI Taxonomy" id="4058"/>
    <lineage>
        <taxon>Eukaryota</taxon>
        <taxon>Viridiplantae</taxon>
        <taxon>Streptophyta</taxon>
        <taxon>Embryophyta</taxon>
        <taxon>Tracheophyta</taxon>
        <taxon>Spermatophyta</taxon>
        <taxon>Magnoliopsida</taxon>
        <taxon>eudicotyledons</taxon>
        <taxon>Gunneridae</taxon>
        <taxon>Pentapetalae</taxon>
        <taxon>asterids</taxon>
        <taxon>lamiids</taxon>
        <taxon>Gentianales</taxon>
        <taxon>Apocynaceae</taxon>
        <taxon>Rauvolfioideae</taxon>
        <taxon>Vinceae</taxon>
        <taxon>Catharanthinae</taxon>
        <taxon>Catharanthus</taxon>
    </lineage>
</organism>
<sequence>MVQRRIKVAFQENVGITEKSLVQRRIEDIGTLTHELGVFDMVDLIGRCDDDGRKARRLVGRYFYIYVEVLTVAPDTSTTSAHALLDWSNQSPAPLSFQSQPLASQAKLSSSQISTTYFIAIHFWSCRDLASSVRGRPILSSYRPACTRALEVSIVYLLYYMNRNHVTYIICCFQFCRIQYCGYAIQAYIPVAFGLIIRLLDHCTSASSGHVVGIKSSVSRPRKIGSRDETARFLESIWWLLTYPFSGKLQRAGFSQEKLYEKLHVYREGARVRGSELTSSRINSPSLRSRRNMSVGLLHATFGRRPFLDGYEEHMATVSRQVFNEMMEISYSHHIIHEWPVQNFLSMGLDPFQMPPLELPPE</sequence>
<dbReference type="Proteomes" id="UP001060085">
    <property type="component" value="Linkage Group LG08"/>
</dbReference>